<feature type="domain" description="Potassium channel" evidence="10">
    <location>
        <begin position="120"/>
        <end position="177"/>
    </location>
</feature>
<feature type="domain" description="Potassium channel" evidence="10">
    <location>
        <begin position="241"/>
        <end position="314"/>
    </location>
</feature>
<evidence type="ECO:0000256" key="5">
    <source>
        <dbReference type="ARBA" id="ARBA00023065"/>
    </source>
</evidence>
<reference evidence="11 12" key="1">
    <citation type="submission" date="2015-01" db="EMBL/GenBank/DDBJ databases">
        <title>Evolution of Trichinella species and genotypes.</title>
        <authorList>
            <person name="Korhonen P.K."/>
            <person name="Edoardo P."/>
            <person name="Giuseppe L.R."/>
            <person name="Gasser R.B."/>
        </authorList>
    </citation>
    <scope>NUCLEOTIDE SEQUENCE [LARGE SCALE GENOMIC DNA]</scope>
    <source>
        <strain evidence="11">ISS13</strain>
    </source>
</reference>
<proteinExistence type="inferred from homology"/>
<dbReference type="InterPro" id="IPR013099">
    <property type="entry name" value="K_chnl_dom"/>
</dbReference>
<keyword evidence="3 8" id="KW-0812">Transmembrane</keyword>
<feature type="transmembrane region" description="Helical" evidence="9">
    <location>
        <begin position="127"/>
        <end position="143"/>
    </location>
</feature>
<evidence type="ECO:0000256" key="1">
    <source>
        <dbReference type="ARBA" id="ARBA00004141"/>
    </source>
</evidence>
<evidence type="ECO:0000313" key="11">
    <source>
        <dbReference type="EMBL" id="KRY71677.1"/>
    </source>
</evidence>
<protein>
    <submittedName>
        <fullName evidence="11">TWiK family of potassium channels protein 18</fullName>
    </submittedName>
</protein>
<evidence type="ECO:0000256" key="3">
    <source>
        <dbReference type="ARBA" id="ARBA00022692"/>
    </source>
</evidence>
<dbReference type="GO" id="GO:0030322">
    <property type="term" value="P:stabilization of membrane potential"/>
    <property type="evidence" value="ECO:0007669"/>
    <property type="project" value="TreeGrafter"/>
</dbReference>
<name>A0A0V1ECX4_TRIPS</name>
<dbReference type="GO" id="GO:0015271">
    <property type="term" value="F:outward rectifier potassium channel activity"/>
    <property type="evidence" value="ECO:0007669"/>
    <property type="project" value="TreeGrafter"/>
</dbReference>
<evidence type="ECO:0000256" key="7">
    <source>
        <dbReference type="ARBA" id="ARBA00023303"/>
    </source>
</evidence>
<comment type="subcellular location">
    <subcellularLocation>
        <location evidence="1">Membrane</location>
        <topology evidence="1">Multi-pass membrane protein</topology>
    </subcellularLocation>
</comment>
<sequence>MNSLKHNKLSKSCSLSKSEIWERLKVLYVRFGFRDALLCILLIVYGLLGATVFYFVDCPSDSSIINAHNIALKRRATVTALLQTIQKNRSLSLKYLTMEFESILQRHDISLGVEKKHPRRECNYADALFYASTIFTTIGYGNLTCSTFWGRTVTIIYAIFGIPLMLTLVNSLGNRLFRLAKKWWSKLHRLIAKLGEKSQTTLTLNWPPKRQMSSNADGGIAVKLDHDSEDDSVPLPLALSMVGLYIILCAAILKMWETEWDYLTAFYFFFISLSTIGFGDVVPESTGLTLLGFPIFIIGLALVSVCINVIQARVELSYKVTLDQLYAGLEKLFSDLRKGDTFEEGGSRQLNIIVEESEVSHSHTDENTSNSGVDVIQIIRSPKERKFTLTRVNTAERLNIADMKRNSGMWSSIASVDRNENSPPTNNLNFRSKNQRPSVICLSANSVDEEHPAPAFKTKLAKFTIEESPMYSEHKSEDFLNIQNVLYHFNKNKVEIKSCSNINVNAYQAESQNGNKFAKFS</sequence>
<dbReference type="GO" id="GO:0005886">
    <property type="term" value="C:plasma membrane"/>
    <property type="evidence" value="ECO:0007669"/>
    <property type="project" value="TreeGrafter"/>
</dbReference>
<keyword evidence="7 8" id="KW-0407">Ion channel</keyword>
<dbReference type="PANTHER" id="PTHR11003">
    <property type="entry name" value="POTASSIUM CHANNEL, SUBFAMILY K"/>
    <property type="match status" value="1"/>
</dbReference>
<keyword evidence="5 8" id="KW-0406">Ion transport</keyword>
<feature type="non-terminal residue" evidence="11">
    <location>
        <position position="521"/>
    </location>
</feature>
<dbReference type="GO" id="GO:0022841">
    <property type="term" value="F:potassium ion leak channel activity"/>
    <property type="evidence" value="ECO:0007669"/>
    <property type="project" value="TreeGrafter"/>
</dbReference>
<dbReference type="Proteomes" id="UP000054632">
    <property type="component" value="Unassembled WGS sequence"/>
</dbReference>
<dbReference type="PANTHER" id="PTHR11003:SF335">
    <property type="entry name" value="POTASSIUM CHANNEL DOMAIN-CONTAINING PROTEIN"/>
    <property type="match status" value="1"/>
</dbReference>
<feature type="transmembrane region" description="Helical" evidence="9">
    <location>
        <begin position="291"/>
        <end position="310"/>
    </location>
</feature>
<comment type="caution">
    <text evidence="11">The sequence shown here is derived from an EMBL/GenBank/DDBJ whole genome shotgun (WGS) entry which is preliminary data.</text>
</comment>
<evidence type="ECO:0000256" key="9">
    <source>
        <dbReference type="SAM" id="Phobius"/>
    </source>
</evidence>
<comment type="similarity">
    <text evidence="8">Belongs to the two pore domain potassium channel (TC 1.A.1.8) family.</text>
</comment>
<accession>A0A0V1ECX4</accession>
<evidence type="ECO:0000256" key="8">
    <source>
        <dbReference type="RuleBase" id="RU003857"/>
    </source>
</evidence>
<gene>
    <name evidence="11" type="primary">twk-18</name>
    <name evidence="11" type="ORF">T4A_14096</name>
</gene>
<dbReference type="InterPro" id="IPR003280">
    <property type="entry name" value="2pore_dom_K_chnl"/>
</dbReference>
<feature type="transmembrane region" description="Helical" evidence="9">
    <location>
        <begin position="155"/>
        <end position="173"/>
    </location>
</feature>
<organism evidence="11 12">
    <name type="scientific">Trichinella pseudospiralis</name>
    <name type="common">Parasitic roundworm</name>
    <dbReference type="NCBI Taxonomy" id="6337"/>
    <lineage>
        <taxon>Eukaryota</taxon>
        <taxon>Metazoa</taxon>
        <taxon>Ecdysozoa</taxon>
        <taxon>Nematoda</taxon>
        <taxon>Enoplea</taxon>
        <taxon>Dorylaimia</taxon>
        <taxon>Trichinellida</taxon>
        <taxon>Trichinellidae</taxon>
        <taxon>Trichinella</taxon>
    </lineage>
</organism>
<evidence type="ECO:0000259" key="10">
    <source>
        <dbReference type="Pfam" id="PF07885"/>
    </source>
</evidence>
<feature type="transmembrane region" description="Helical" evidence="9">
    <location>
        <begin position="260"/>
        <end position="279"/>
    </location>
</feature>
<dbReference type="Pfam" id="PF07885">
    <property type="entry name" value="Ion_trans_2"/>
    <property type="match status" value="2"/>
</dbReference>
<keyword evidence="4 9" id="KW-1133">Transmembrane helix</keyword>
<evidence type="ECO:0000256" key="6">
    <source>
        <dbReference type="ARBA" id="ARBA00023136"/>
    </source>
</evidence>
<keyword evidence="6 9" id="KW-0472">Membrane</keyword>
<dbReference type="SUPFAM" id="SSF81324">
    <property type="entry name" value="Voltage-gated potassium channels"/>
    <property type="match status" value="2"/>
</dbReference>
<dbReference type="EMBL" id="JYDR01000054">
    <property type="protein sequence ID" value="KRY71677.1"/>
    <property type="molecule type" value="Genomic_DNA"/>
</dbReference>
<evidence type="ECO:0000256" key="4">
    <source>
        <dbReference type="ARBA" id="ARBA00022989"/>
    </source>
</evidence>
<evidence type="ECO:0000256" key="2">
    <source>
        <dbReference type="ARBA" id="ARBA00022448"/>
    </source>
</evidence>
<evidence type="ECO:0000313" key="12">
    <source>
        <dbReference type="Proteomes" id="UP000054632"/>
    </source>
</evidence>
<keyword evidence="2 8" id="KW-0813">Transport</keyword>
<dbReference type="AlphaFoldDB" id="A0A0V1ECX4"/>
<feature type="transmembrane region" description="Helical" evidence="9">
    <location>
        <begin position="233"/>
        <end position="253"/>
    </location>
</feature>
<feature type="transmembrane region" description="Helical" evidence="9">
    <location>
        <begin position="36"/>
        <end position="56"/>
    </location>
</feature>
<dbReference type="Gene3D" id="1.10.287.70">
    <property type="match status" value="1"/>
</dbReference>
<dbReference type="PRINTS" id="PR01333">
    <property type="entry name" value="2POREKCHANEL"/>
</dbReference>